<keyword evidence="1" id="KW-0489">Methyltransferase</keyword>
<comment type="caution">
    <text evidence="1">The sequence shown here is derived from an EMBL/GenBank/DDBJ whole genome shotgun (WGS) entry which is preliminary data.</text>
</comment>
<dbReference type="InterPro" id="IPR029063">
    <property type="entry name" value="SAM-dependent_MTases_sf"/>
</dbReference>
<dbReference type="AlphaFoldDB" id="A0A4R7TB64"/>
<reference evidence="1 2" key="1">
    <citation type="submission" date="2019-03" db="EMBL/GenBank/DDBJ databases">
        <title>Genomic Encyclopedia of Type Strains, Phase III (KMG-III): the genomes of soil and plant-associated and newly described type strains.</title>
        <authorList>
            <person name="Whitman W."/>
        </authorList>
    </citation>
    <scope>NUCLEOTIDE SEQUENCE [LARGE SCALE GENOMIC DNA]</scope>
    <source>
        <strain evidence="1 2">VKM Ac-2575</strain>
    </source>
</reference>
<dbReference type="SUPFAM" id="SSF53335">
    <property type="entry name" value="S-adenosyl-L-methionine-dependent methyltransferases"/>
    <property type="match status" value="1"/>
</dbReference>
<dbReference type="RefSeq" id="WP_133978123.1">
    <property type="nucleotide sequence ID" value="NZ_SOCE01000001.1"/>
</dbReference>
<dbReference type="OrthoDB" id="3815449at2"/>
<dbReference type="InterPro" id="IPR006764">
    <property type="entry name" value="SAM_dep_MeTrfase_SAV2177_type"/>
</dbReference>
<proteinExistence type="predicted"/>
<dbReference type="EMBL" id="SOCE01000001">
    <property type="protein sequence ID" value="TDU88507.1"/>
    <property type="molecule type" value="Genomic_DNA"/>
</dbReference>
<name>A0A4R7TB64_9ACTN</name>
<protein>
    <submittedName>
        <fullName evidence="1">S-adenosyl methyltransferase</fullName>
    </submittedName>
</protein>
<dbReference type="GO" id="GO:0032259">
    <property type="term" value="P:methylation"/>
    <property type="evidence" value="ECO:0007669"/>
    <property type="project" value="UniProtKB-KW"/>
</dbReference>
<evidence type="ECO:0000313" key="2">
    <source>
        <dbReference type="Proteomes" id="UP000295151"/>
    </source>
</evidence>
<keyword evidence="2" id="KW-1185">Reference proteome</keyword>
<evidence type="ECO:0000313" key="1">
    <source>
        <dbReference type="EMBL" id="TDU88507.1"/>
    </source>
</evidence>
<accession>A0A4R7TB64</accession>
<sequence length="276" mass="30412">MPDVSKAPSSAPVGVDTTRASIARVYDAFLGGKDNFEIDREVLRQVATVAPQVTDLAWSNRNFLIRACRFLAGQAGIKQYLDCGSGLPTAENTHQVVQRLQADAKVLYIDNDPVVLAHGRALLEENENTLFVSADIFDPEAVLGLPEVREFLDFSQPIALIQNGTMHHYLGDDGPELMQKYIDALAPGSYVVISHFLDPQTPEHAKTARALEERFTHSPMGSGLFRPYDQIQAMFNDLEMVPPGLVLCDEWWPDGPRVTPLSQIEECIAGGIGRKP</sequence>
<organism evidence="1 2">
    <name type="scientific">Kribbella voronezhensis</name>
    <dbReference type="NCBI Taxonomy" id="2512212"/>
    <lineage>
        <taxon>Bacteria</taxon>
        <taxon>Bacillati</taxon>
        <taxon>Actinomycetota</taxon>
        <taxon>Actinomycetes</taxon>
        <taxon>Propionibacteriales</taxon>
        <taxon>Kribbellaceae</taxon>
        <taxon>Kribbella</taxon>
    </lineage>
</organism>
<dbReference type="PIRSF" id="PIRSF017393">
    <property type="entry name" value="MTase_SAV2177"/>
    <property type="match status" value="1"/>
</dbReference>
<dbReference type="GO" id="GO:0008168">
    <property type="term" value="F:methyltransferase activity"/>
    <property type="evidence" value="ECO:0007669"/>
    <property type="project" value="UniProtKB-KW"/>
</dbReference>
<keyword evidence="1" id="KW-0808">Transferase</keyword>
<dbReference type="Proteomes" id="UP000295151">
    <property type="component" value="Unassembled WGS sequence"/>
</dbReference>
<dbReference type="Gene3D" id="3.40.50.150">
    <property type="entry name" value="Vaccinia Virus protein VP39"/>
    <property type="match status" value="1"/>
</dbReference>
<dbReference type="Pfam" id="PF04672">
    <property type="entry name" value="Methyltransf_19"/>
    <property type="match status" value="1"/>
</dbReference>
<gene>
    <name evidence="1" type="ORF">EV138_2053</name>
</gene>